<dbReference type="Proteomes" id="UP001295469">
    <property type="component" value="Chromosome A08"/>
</dbReference>
<sequence>MFGLKKPLERLSKHHKPSSSASPPSRILLIQVDESDGNKKHTLKPSNKISPQPSLPTTKKNHGFNPFDDVDDEEVVEKRLKPSFKNHFRESGGVENQTVQELESYAVYKSEETTKTVPGISSARDKISLSSKQGEKITRTHHKAVDIDHDLTRGEKLLGSLGGIFSRTWKPKKTRSITGPVITREGESRKRRVNNLETREKLGLNHLPKPDSRANEPLPESADAYQKIEQPQPQTTYNLSNASICAFVLTVCVSFNKAFYRILINGLTIALSISKFCFWMVRRYKNRDNWLYQPVDQARPEDWSVQFEVRERQIERYITLNIVCSWVTNGLSLKLKDDLLKLKNPSLESVKTESKYGAYKIYEAKPIFFKESFHLSWVHVILNRYFSKISLSLIL</sequence>
<evidence type="ECO:0000313" key="2">
    <source>
        <dbReference type="EMBL" id="CAF2255301.1"/>
    </source>
</evidence>
<dbReference type="AlphaFoldDB" id="A0A817A5P1"/>
<protein>
    <submittedName>
        <fullName evidence="2">(rape) hypothetical protein</fullName>
    </submittedName>
</protein>
<evidence type="ECO:0000256" key="1">
    <source>
        <dbReference type="SAM" id="MobiDB-lite"/>
    </source>
</evidence>
<accession>A0A817A5P1</accession>
<feature type="region of interest" description="Disordered" evidence="1">
    <location>
        <begin position="1"/>
        <end position="71"/>
    </location>
</feature>
<proteinExistence type="predicted"/>
<gene>
    <name evidence="2" type="ORF">DARMORV10_A08P28060.1</name>
</gene>
<name>A0A817A5P1_BRANA</name>
<organism evidence="2">
    <name type="scientific">Brassica napus</name>
    <name type="common">Rape</name>
    <dbReference type="NCBI Taxonomy" id="3708"/>
    <lineage>
        <taxon>Eukaryota</taxon>
        <taxon>Viridiplantae</taxon>
        <taxon>Streptophyta</taxon>
        <taxon>Embryophyta</taxon>
        <taxon>Tracheophyta</taxon>
        <taxon>Spermatophyta</taxon>
        <taxon>Magnoliopsida</taxon>
        <taxon>eudicotyledons</taxon>
        <taxon>Gunneridae</taxon>
        <taxon>Pentapetalae</taxon>
        <taxon>rosids</taxon>
        <taxon>malvids</taxon>
        <taxon>Brassicales</taxon>
        <taxon>Brassicaceae</taxon>
        <taxon>Brassiceae</taxon>
        <taxon>Brassica</taxon>
    </lineage>
</organism>
<dbReference type="EMBL" id="HG994362">
    <property type="protein sequence ID" value="CAF2255301.1"/>
    <property type="molecule type" value="Genomic_DNA"/>
</dbReference>
<reference evidence="2" key="1">
    <citation type="submission" date="2021-01" db="EMBL/GenBank/DDBJ databases">
        <authorList>
            <consortium name="Genoscope - CEA"/>
            <person name="William W."/>
        </authorList>
    </citation>
    <scope>NUCLEOTIDE SEQUENCE</scope>
</reference>
<feature type="compositionally biased region" description="Polar residues" evidence="1">
    <location>
        <begin position="44"/>
        <end position="58"/>
    </location>
</feature>
<dbReference type="PANTHER" id="PTHR19305:SF24">
    <property type="entry name" value="SNAP25 HOMOLOGOUS PROTEIN SNAP29"/>
    <property type="match status" value="1"/>
</dbReference>
<dbReference type="SUPFAM" id="SSF58038">
    <property type="entry name" value="SNARE fusion complex"/>
    <property type="match status" value="1"/>
</dbReference>
<dbReference type="PANTHER" id="PTHR19305">
    <property type="entry name" value="SYNAPTOSOMAL ASSOCIATED PROTEIN"/>
    <property type="match status" value="1"/>
</dbReference>
<feature type="compositionally biased region" description="Basic and acidic residues" evidence="1">
    <location>
        <begin position="1"/>
        <end position="11"/>
    </location>
</feature>